<gene>
    <name evidence="1" type="ORF">BIN_B_00789</name>
</gene>
<dbReference type="AlphaFoldDB" id="A0A653EKC9"/>
<dbReference type="EMBL" id="LR589251">
    <property type="protein sequence ID" value="VTO97320.1"/>
    <property type="molecule type" value="Genomic_DNA"/>
</dbReference>
<sequence length="34" mass="3796">MIEALIAGERDPYGLAELARGKMKAKRSELNHRA</sequence>
<reference evidence="1" key="1">
    <citation type="submission" date="2019-05" db="EMBL/GenBank/DDBJ databases">
        <authorList>
            <person name="Naeem R."/>
            <person name="Antony C."/>
            <person name="Guan Q."/>
        </authorList>
    </citation>
    <scope>NUCLEOTIDE SEQUENCE</scope>
    <source>
        <strain evidence="1">3</strain>
    </source>
</reference>
<accession>A0A653EKC9</accession>
<name>A0A653EKC9_MYCKA</name>
<evidence type="ECO:0000313" key="1">
    <source>
        <dbReference type="EMBL" id="VTO97320.1"/>
    </source>
</evidence>
<protein>
    <submittedName>
        <fullName evidence="1">Uncharacterized protein</fullName>
    </submittedName>
</protein>
<organism evidence="1">
    <name type="scientific">Mycobacterium kansasii</name>
    <dbReference type="NCBI Taxonomy" id="1768"/>
    <lineage>
        <taxon>Bacteria</taxon>
        <taxon>Bacillati</taxon>
        <taxon>Actinomycetota</taxon>
        <taxon>Actinomycetes</taxon>
        <taxon>Mycobacteriales</taxon>
        <taxon>Mycobacteriaceae</taxon>
        <taxon>Mycobacterium</taxon>
    </lineage>
</organism>
<proteinExistence type="predicted"/>